<organism evidence="2 3">
    <name type="scientific">Tetrahymena thermophila (strain SB210)</name>
    <dbReference type="NCBI Taxonomy" id="312017"/>
    <lineage>
        <taxon>Eukaryota</taxon>
        <taxon>Sar</taxon>
        <taxon>Alveolata</taxon>
        <taxon>Ciliophora</taxon>
        <taxon>Intramacronucleata</taxon>
        <taxon>Oligohymenophorea</taxon>
        <taxon>Hymenostomatida</taxon>
        <taxon>Tetrahymenina</taxon>
        <taxon>Tetrahymenidae</taxon>
        <taxon>Tetrahymena</taxon>
    </lineage>
</organism>
<dbReference type="RefSeq" id="XP_001013403.3">
    <property type="nucleotide sequence ID" value="XM_001013403.3"/>
</dbReference>
<dbReference type="KEGG" id="tet:TTHERM_00454040"/>
<dbReference type="EMBL" id="GG662738">
    <property type="protein sequence ID" value="EAR93158.3"/>
    <property type="molecule type" value="Genomic_DNA"/>
</dbReference>
<dbReference type="AlphaFoldDB" id="Q238R2"/>
<sequence length="414" mass="50238">MKDIQLKKDNFQEKIAELEQLIQKAFKLAEKEGNMCLQRMSYVEAKREQAFKEQKLFIDQVKMENALDEYLNQSFITHQNTLHSITFTIINDIFNNVIKLNQIIWDWRLGLDQIIEEPFKQQNVQIYMQIFKEVNDFLEIRQKPEYKVSRIVTHSEVKLIRDYFLIISQREKGLSYLNFSNLDFILEMVEDCPNDTMINLLFNIPYLQIQFQSIYQQNISNEQLKQFRIFRQIQLPSNIDIFVIFVQNKQWKFFQYSNFSYEFIPKLPLRLIENEKYLYQLKQEAPTNIFSIELFVTNDSNIQIKKCNPKQKPYKIQNKFGCLLKYYTYKLRNTLLYFCVFNKLLSPMMTFSSKQILYDLWDNLPQAQNPSYIYPFLEETFPVYDQQYKKHKITFEAFQNIIVYDHNYSDFIYE</sequence>
<dbReference type="Proteomes" id="UP000009168">
    <property type="component" value="Unassembled WGS sequence"/>
</dbReference>
<evidence type="ECO:0000256" key="1">
    <source>
        <dbReference type="SAM" id="Coils"/>
    </source>
</evidence>
<name>Q238R2_TETTS</name>
<dbReference type="HOGENOM" id="CLU_658055_0_0_1"/>
<evidence type="ECO:0000313" key="2">
    <source>
        <dbReference type="EMBL" id="EAR93158.3"/>
    </source>
</evidence>
<dbReference type="InParanoid" id="Q238R2"/>
<reference evidence="3" key="1">
    <citation type="journal article" date="2006" name="PLoS Biol.">
        <title>Macronuclear genome sequence of the ciliate Tetrahymena thermophila, a model eukaryote.</title>
        <authorList>
            <person name="Eisen J.A."/>
            <person name="Coyne R.S."/>
            <person name="Wu M."/>
            <person name="Wu D."/>
            <person name="Thiagarajan M."/>
            <person name="Wortman J.R."/>
            <person name="Badger J.H."/>
            <person name="Ren Q."/>
            <person name="Amedeo P."/>
            <person name="Jones K.M."/>
            <person name="Tallon L.J."/>
            <person name="Delcher A.L."/>
            <person name="Salzberg S.L."/>
            <person name="Silva J.C."/>
            <person name="Haas B.J."/>
            <person name="Majoros W.H."/>
            <person name="Farzad M."/>
            <person name="Carlton J.M."/>
            <person name="Smith R.K. Jr."/>
            <person name="Garg J."/>
            <person name="Pearlman R.E."/>
            <person name="Karrer K.M."/>
            <person name="Sun L."/>
            <person name="Manning G."/>
            <person name="Elde N.C."/>
            <person name="Turkewitz A.P."/>
            <person name="Asai D.J."/>
            <person name="Wilkes D.E."/>
            <person name="Wang Y."/>
            <person name="Cai H."/>
            <person name="Collins K."/>
            <person name="Stewart B.A."/>
            <person name="Lee S.R."/>
            <person name="Wilamowska K."/>
            <person name="Weinberg Z."/>
            <person name="Ruzzo W.L."/>
            <person name="Wloga D."/>
            <person name="Gaertig J."/>
            <person name="Frankel J."/>
            <person name="Tsao C.-C."/>
            <person name="Gorovsky M.A."/>
            <person name="Keeling P.J."/>
            <person name="Waller R.F."/>
            <person name="Patron N.J."/>
            <person name="Cherry J.M."/>
            <person name="Stover N.A."/>
            <person name="Krieger C.J."/>
            <person name="del Toro C."/>
            <person name="Ryder H.F."/>
            <person name="Williamson S.C."/>
            <person name="Barbeau R.A."/>
            <person name="Hamilton E.P."/>
            <person name="Orias E."/>
        </authorList>
    </citation>
    <scope>NUCLEOTIDE SEQUENCE [LARGE SCALE GENOMIC DNA]</scope>
    <source>
        <strain evidence="3">SB210</strain>
    </source>
</reference>
<dbReference type="GeneID" id="7824003"/>
<proteinExistence type="predicted"/>
<keyword evidence="1" id="KW-0175">Coiled coil</keyword>
<accession>Q238R2</accession>
<gene>
    <name evidence="2" type="ORF">TTHERM_00454040</name>
</gene>
<evidence type="ECO:0000313" key="3">
    <source>
        <dbReference type="Proteomes" id="UP000009168"/>
    </source>
</evidence>
<protein>
    <submittedName>
        <fullName evidence="2">Uncharacterized protein</fullName>
    </submittedName>
</protein>
<keyword evidence="3" id="KW-1185">Reference proteome</keyword>
<feature type="coiled-coil region" evidence="1">
    <location>
        <begin position="1"/>
        <end position="28"/>
    </location>
</feature>